<keyword evidence="2" id="KW-1185">Reference proteome</keyword>
<dbReference type="Proteomes" id="UP000245680">
    <property type="component" value="Unassembled WGS sequence"/>
</dbReference>
<protein>
    <submittedName>
        <fullName evidence="1">Uncharacterized protein</fullName>
    </submittedName>
</protein>
<name>A0A2V2LMZ7_9RHOB</name>
<dbReference type="OrthoDB" id="7854074at2"/>
<evidence type="ECO:0000313" key="2">
    <source>
        <dbReference type="Proteomes" id="UP000245680"/>
    </source>
</evidence>
<reference evidence="1 2" key="1">
    <citation type="submission" date="2018-05" db="EMBL/GenBank/DDBJ databases">
        <title>Rhodobacteraceae gen. nov., sp. nov. isolated from sea water.</title>
        <authorList>
            <person name="Ren Y."/>
        </authorList>
    </citation>
    <scope>NUCLEOTIDE SEQUENCE [LARGE SCALE GENOMIC DNA]</scope>
    <source>
        <strain evidence="1 2">TG-679</strain>
    </source>
</reference>
<gene>
    <name evidence="1" type="ORF">DKT77_01005</name>
</gene>
<dbReference type="EMBL" id="QGKU01000003">
    <property type="protein sequence ID" value="PWR04576.1"/>
    <property type="molecule type" value="Genomic_DNA"/>
</dbReference>
<proteinExistence type="predicted"/>
<sequence length="306" mass="32898">MKGFEPLRPVLFAALTLMAFFAATVFERLIIGAADVLNDAGARMPAHQGLPRTLHRFPALADRWLENTARAGEAETWILGTSISLYGFDPCRVANAASYARSAAQFGDMLDWATRAANANDHVRTIVLELSLGEITAPARDVLGNRAALLALSLRKMASGRGDDPVPPGAARAVSCASPFPDADRDLRQLPLLSPSEVFSRAEAAAQRSERLADWCAQAPGRRIVFHLPPVNPAAIAAQPDLRSTLDALRASLESQIGSLARRHPDCRMAFHAPGAAGSHPRDWQDAVHFRSDFGTGLLKNMLAAP</sequence>
<dbReference type="RefSeq" id="WP_109809878.1">
    <property type="nucleotide sequence ID" value="NZ_QGKU01000003.1"/>
</dbReference>
<dbReference type="AlphaFoldDB" id="A0A2V2LMZ7"/>
<organism evidence="1 2">
    <name type="scientific">Meridianimarinicoccus roseus</name>
    <dbReference type="NCBI Taxonomy" id="2072018"/>
    <lineage>
        <taxon>Bacteria</taxon>
        <taxon>Pseudomonadati</taxon>
        <taxon>Pseudomonadota</taxon>
        <taxon>Alphaproteobacteria</taxon>
        <taxon>Rhodobacterales</taxon>
        <taxon>Paracoccaceae</taxon>
        <taxon>Meridianimarinicoccus</taxon>
    </lineage>
</organism>
<accession>A0A2V2LMZ7</accession>
<evidence type="ECO:0000313" key="1">
    <source>
        <dbReference type="EMBL" id="PWR04576.1"/>
    </source>
</evidence>
<comment type="caution">
    <text evidence="1">The sequence shown here is derived from an EMBL/GenBank/DDBJ whole genome shotgun (WGS) entry which is preliminary data.</text>
</comment>